<dbReference type="Proteomes" id="UP000181956">
    <property type="component" value="Chromosome I"/>
</dbReference>
<keyword evidence="3" id="KW-1185">Reference proteome</keyword>
<reference evidence="3" key="1">
    <citation type="submission" date="2016-10" db="EMBL/GenBank/DDBJ databases">
        <authorList>
            <person name="Varghese N."/>
            <person name="Submissions S."/>
        </authorList>
    </citation>
    <scope>NUCLEOTIDE SEQUENCE [LARGE SCALE GENOMIC DNA]</scope>
    <source>
        <strain evidence="3">DSM 21772</strain>
    </source>
</reference>
<dbReference type="Pfam" id="PF21880">
    <property type="entry name" value="DUF6916"/>
    <property type="match status" value="1"/>
</dbReference>
<dbReference type="RefSeq" id="WP_083362265.1">
    <property type="nucleotide sequence ID" value="NZ_LT629742.1"/>
</dbReference>
<name>A0A1H1LDQ0_9MICO</name>
<feature type="domain" description="DUF6916" evidence="1">
    <location>
        <begin position="11"/>
        <end position="96"/>
    </location>
</feature>
<dbReference type="OrthoDB" id="5116998at2"/>
<evidence type="ECO:0000259" key="1">
    <source>
        <dbReference type="Pfam" id="PF21880"/>
    </source>
</evidence>
<dbReference type="InterPro" id="IPR054209">
    <property type="entry name" value="DUF6916"/>
</dbReference>
<sequence>MSGHTPGLPSHAELLAVVGDDFAASDGAGQPLELTLTACSDLRSGGGYMSFSLTLRSADAREQGIFALSHATLGDVEIFLVPSGADASGTEYTASFTSLEA</sequence>
<dbReference type="AlphaFoldDB" id="A0A1H1LDQ0"/>
<organism evidence="2 3">
    <name type="scientific">Microterricola viridarii</name>
    <dbReference type="NCBI Taxonomy" id="412690"/>
    <lineage>
        <taxon>Bacteria</taxon>
        <taxon>Bacillati</taxon>
        <taxon>Actinomycetota</taxon>
        <taxon>Actinomycetes</taxon>
        <taxon>Micrococcales</taxon>
        <taxon>Microbacteriaceae</taxon>
        <taxon>Microterricola</taxon>
    </lineage>
</organism>
<protein>
    <recommendedName>
        <fullName evidence="1">DUF6916 domain-containing protein</fullName>
    </recommendedName>
</protein>
<accession>A0A1H1LDQ0</accession>
<dbReference type="EMBL" id="LT629742">
    <property type="protein sequence ID" value="SDR72626.1"/>
    <property type="molecule type" value="Genomic_DNA"/>
</dbReference>
<evidence type="ECO:0000313" key="3">
    <source>
        <dbReference type="Proteomes" id="UP000181956"/>
    </source>
</evidence>
<gene>
    <name evidence="2" type="ORF">SAMN04489834_0069</name>
</gene>
<proteinExistence type="predicted"/>
<evidence type="ECO:0000313" key="2">
    <source>
        <dbReference type="EMBL" id="SDR72626.1"/>
    </source>
</evidence>
<dbReference type="STRING" id="412690.SAMN04489834_0069"/>